<keyword evidence="3" id="KW-0479">Metal-binding</keyword>
<name>A0A6A6HEB5_VIRVR</name>
<evidence type="ECO:0000313" key="8">
    <source>
        <dbReference type="EMBL" id="KAF2236179.1"/>
    </source>
</evidence>
<dbReference type="InterPro" id="IPR036291">
    <property type="entry name" value="NAD(P)-bd_dom_sf"/>
</dbReference>
<reference evidence="8" key="1">
    <citation type="journal article" date="2020" name="Stud. Mycol.">
        <title>101 Dothideomycetes genomes: a test case for predicting lifestyles and emergence of pathogens.</title>
        <authorList>
            <person name="Haridas S."/>
            <person name="Albert R."/>
            <person name="Binder M."/>
            <person name="Bloem J."/>
            <person name="Labutti K."/>
            <person name="Salamov A."/>
            <person name="Andreopoulos B."/>
            <person name="Baker S."/>
            <person name="Barry K."/>
            <person name="Bills G."/>
            <person name="Bluhm B."/>
            <person name="Cannon C."/>
            <person name="Castanera R."/>
            <person name="Culley D."/>
            <person name="Daum C."/>
            <person name="Ezra D."/>
            <person name="Gonzalez J."/>
            <person name="Henrissat B."/>
            <person name="Kuo A."/>
            <person name="Liang C."/>
            <person name="Lipzen A."/>
            <person name="Lutzoni F."/>
            <person name="Magnuson J."/>
            <person name="Mondo S."/>
            <person name="Nolan M."/>
            <person name="Ohm R."/>
            <person name="Pangilinan J."/>
            <person name="Park H.-J."/>
            <person name="Ramirez L."/>
            <person name="Alfaro M."/>
            <person name="Sun H."/>
            <person name="Tritt A."/>
            <person name="Yoshinaga Y."/>
            <person name="Zwiers L.-H."/>
            <person name="Turgeon B."/>
            <person name="Goodwin S."/>
            <person name="Spatafora J."/>
            <person name="Crous P."/>
            <person name="Grigoriev I."/>
        </authorList>
    </citation>
    <scope>NUCLEOTIDE SEQUENCE</scope>
    <source>
        <strain evidence="8">Tuck. ex Michener</strain>
    </source>
</reference>
<evidence type="ECO:0000313" key="9">
    <source>
        <dbReference type="Proteomes" id="UP000800092"/>
    </source>
</evidence>
<dbReference type="EMBL" id="ML991786">
    <property type="protein sequence ID" value="KAF2236179.1"/>
    <property type="molecule type" value="Genomic_DNA"/>
</dbReference>
<dbReference type="InterPro" id="IPR020843">
    <property type="entry name" value="ER"/>
</dbReference>
<comment type="similarity">
    <text evidence="2">Belongs to the zinc-containing alcohol dehydrogenase family.</text>
</comment>
<dbReference type="Pfam" id="PF00107">
    <property type="entry name" value="ADH_zinc_N"/>
    <property type="match status" value="1"/>
</dbReference>
<accession>A0A6A6HEB5</accession>
<proteinExistence type="inferred from homology"/>
<keyword evidence="4" id="KW-0862">Zinc</keyword>
<dbReference type="GO" id="GO:0004022">
    <property type="term" value="F:alcohol dehydrogenase (NAD+) activity"/>
    <property type="evidence" value="ECO:0007669"/>
    <property type="project" value="TreeGrafter"/>
</dbReference>
<dbReference type="OrthoDB" id="1560166at2759"/>
<dbReference type="PANTHER" id="PTHR42940">
    <property type="entry name" value="ALCOHOL DEHYDROGENASE 1-RELATED"/>
    <property type="match status" value="1"/>
</dbReference>
<evidence type="ECO:0000256" key="1">
    <source>
        <dbReference type="ARBA" id="ARBA00001947"/>
    </source>
</evidence>
<dbReference type="SUPFAM" id="SSF51735">
    <property type="entry name" value="NAD(P)-binding Rossmann-fold domains"/>
    <property type="match status" value="1"/>
</dbReference>
<evidence type="ECO:0000259" key="7">
    <source>
        <dbReference type="SMART" id="SM00829"/>
    </source>
</evidence>
<dbReference type="GO" id="GO:0005737">
    <property type="term" value="C:cytoplasm"/>
    <property type="evidence" value="ECO:0007669"/>
    <property type="project" value="TreeGrafter"/>
</dbReference>
<keyword evidence="5" id="KW-0560">Oxidoreductase</keyword>
<feature type="domain" description="Enoyl reductase (ER)" evidence="7">
    <location>
        <begin position="20"/>
        <end position="338"/>
    </location>
</feature>
<dbReference type="InterPro" id="IPR013154">
    <property type="entry name" value="ADH-like_N"/>
</dbReference>
<sequence length="341" mass="36232">MSTATLPKTYKAAVIEQVNGPFVFRDLPLQDPKEGQVLVKVLACGVCHADALAYQGHYGELPRIPGHEIIGDIAAVPSTEKKWKNGDRVGGTWNGAFDGTCKACIKGYTQMCDNQQVNGITRDGGYGEYVYLNTEAVVRVPSHIDPVAAAPLLCAGVTVYCGIKQMRIPQGEIVAVQGLGGLGHLALQFSRKMGYRTVALSSSASKRDFAMQLGASDYIDSSKEDPAEALNRMGGASLVLATAPSPAAVKPLINGLGPLGKLLSIAPMGDLPISTLALISHGRSVHGWPSGTQRDCEDAIAFADMMGVKCLVQDYPLQQAQTAFEDMLANKVRFRAVLKSA</sequence>
<evidence type="ECO:0000256" key="6">
    <source>
        <dbReference type="ARBA" id="ARBA00023027"/>
    </source>
</evidence>
<dbReference type="Pfam" id="PF08240">
    <property type="entry name" value="ADH_N"/>
    <property type="match status" value="1"/>
</dbReference>
<dbReference type="FunFam" id="3.40.50.720:FF:000039">
    <property type="entry name" value="Alcohol dehydrogenase AdhP"/>
    <property type="match status" value="1"/>
</dbReference>
<keyword evidence="9" id="KW-1185">Reference proteome</keyword>
<dbReference type="Gene3D" id="3.40.50.720">
    <property type="entry name" value="NAD(P)-binding Rossmann-like Domain"/>
    <property type="match status" value="1"/>
</dbReference>
<protein>
    <submittedName>
        <fullName evidence="8">Alcohol dehydrogenase</fullName>
    </submittedName>
</protein>
<dbReference type="GO" id="GO:0046872">
    <property type="term" value="F:metal ion binding"/>
    <property type="evidence" value="ECO:0007669"/>
    <property type="project" value="UniProtKB-KW"/>
</dbReference>
<dbReference type="InterPro" id="IPR011032">
    <property type="entry name" value="GroES-like_sf"/>
</dbReference>
<evidence type="ECO:0000256" key="2">
    <source>
        <dbReference type="ARBA" id="ARBA00008072"/>
    </source>
</evidence>
<dbReference type="SUPFAM" id="SSF50129">
    <property type="entry name" value="GroES-like"/>
    <property type="match status" value="1"/>
</dbReference>
<dbReference type="Gene3D" id="3.90.180.10">
    <property type="entry name" value="Medium-chain alcohol dehydrogenases, catalytic domain"/>
    <property type="match status" value="1"/>
</dbReference>
<dbReference type="SMART" id="SM00829">
    <property type="entry name" value="PKS_ER"/>
    <property type="match status" value="1"/>
</dbReference>
<organism evidence="8 9">
    <name type="scientific">Viridothelium virens</name>
    <name type="common">Speckled blister lichen</name>
    <name type="synonym">Trypethelium virens</name>
    <dbReference type="NCBI Taxonomy" id="1048519"/>
    <lineage>
        <taxon>Eukaryota</taxon>
        <taxon>Fungi</taxon>
        <taxon>Dikarya</taxon>
        <taxon>Ascomycota</taxon>
        <taxon>Pezizomycotina</taxon>
        <taxon>Dothideomycetes</taxon>
        <taxon>Dothideomycetes incertae sedis</taxon>
        <taxon>Trypetheliales</taxon>
        <taxon>Trypetheliaceae</taxon>
        <taxon>Viridothelium</taxon>
    </lineage>
</organism>
<comment type="cofactor">
    <cofactor evidence="1">
        <name>Zn(2+)</name>
        <dbReference type="ChEBI" id="CHEBI:29105"/>
    </cofactor>
</comment>
<gene>
    <name evidence="8" type="ORF">EV356DRAFT_463759</name>
</gene>
<dbReference type="Proteomes" id="UP000800092">
    <property type="component" value="Unassembled WGS sequence"/>
</dbReference>
<evidence type="ECO:0000256" key="3">
    <source>
        <dbReference type="ARBA" id="ARBA00022723"/>
    </source>
</evidence>
<evidence type="ECO:0000256" key="5">
    <source>
        <dbReference type="ARBA" id="ARBA00023002"/>
    </source>
</evidence>
<keyword evidence="6" id="KW-0520">NAD</keyword>
<dbReference type="InterPro" id="IPR013149">
    <property type="entry name" value="ADH-like_C"/>
</dbReference>
<dbReference type="AlphaFoldDB" id="A0A6A6HEB5"/>
<evidence type="ECO:0000256" key="4">
    <source>
        <dbReference type="ARBA" id="ARBA00022833"/>
    </source>
</evidence>
<dbReference type="PANTHER" id="PTHR42940:SF7">
    <property type="entry name" value="ALCOHOL DEHYDROGENASE-LIKE N-TERMINAL DOMAIN-CONTAINING PROTEIN"/>
    <property type="match status" value="1"/>
</dbReference>